<feature type="transmembrane region" description="Helical" evidence="1">
    <location>
        <begin position="33"/>
        <end position="56"/>
    </location>
</feature>
<evidence type="ECO:0000313" key="3">
    <source>
        <dbReference type="Proteomes" id="UP000234585"/>
    </source>
</evidence>
<dbReference type="EMBL" id="KZ559162">
    <property type="protein sequence ID" value="PLB35493.1"/>
    <property type="molecule type" value="Genomic_DNA"/>
</dbReference>
<dbReference type="AlphaFoldDB" id="A0A2I2F4E2"/>
<feature type="transmembrane region" description="Helical" evidence="1">
    <location>
        <begin position="68"/>
        <end position="92"/>
    </location>
</feature>
<accession>A0A2I2F4E2</accession>
<sequence>MRTRSELTFPHPQRLLTIQTPSFPSIIHLLPLLFFQISIPFCFISHLFPISLFLLLHRVSTGVEIPKVICSFLPFWSSVFFIFLSSSAVGVLS</sequence>
<keyword evidence="1" id="KW-0472">Membrane</keyword>
<protein>
    <submittedName>
        <fullName evidence="2">Uncharacterized protein</fullName>
    </submittedName>
</protein>
<keyword evidence="1" id="KW-1133">Transmembrane helix</keyword>
<name>A0A2I2F4E2_ASPCN</name>
<gene>
    <name evidence="2" type="ORF">BDW47DRAFT_110425</name>
</gene>
<evidence type="ECO:0000313" key="2">
    <source>
        <dbReference type="EMBL" id="PLB35493.1"/>
    </source>
</evidence>
<keyword evidence="3" id="KW-1185">Reference proteome</keyword>
<evidence type="ECO:0000256" key="1">
    <source>
        <dbReference type="SAM" id="Phobius"/>
    </source>
</evidence>
<proteinExistence type="predicted"/>
<dbReference type="GeneID" id="36520883"/>
<organism evidence="2 3">
    <name type="scientific">Aspergillus candidus</name>
    <dbReference type="NCBI Taxonomy" id="41067"/>
    <lineage>
        <taxon>Eukaryota</taxon>
        <taxon>Fungi</taxon>
        <taxon>Dikarya</taxon>
        <taxon>Ascomycota</taxon>
        <taxon>Pezizomycotina</taxon>
        <taxon>Eurotiomycetes</taxon>
        <taxon>Eurotiomycetidae</taxon>
        <taxon>Eurotiales</taxon>
        <taxon>Aspergillaceae</taxon>
        <taxon>Aspergillus</taxon>
        <taxon>Aspergillus subgen. Circumdati</taxon>
    </lineage>
</organism>
<dbReference type="Proteomes" id="UP000234585">
    <property type="component" value="Unassembled WGS sequence"/>
</dbReference>
<reference evidence="2 3" key="1">
    <citation type="submission" date="2017-12" db="EMBL/GenBank/DDBJ databases">
        <authorList>
            <consortium name="DOE Joint Genome Institute"/>
            <person name="Haridas S."/>
            <person name="Kjaerbolling I."/>
            <person name="Vesth T.C."/>
            <person name="Frisvad J.C."/>
            <person name="Nybo J.L."/>
            <person name="Theobald S."/>
            <person name="Kuo A."/>
            <person name="Bowyer P."/>
            <person name="Matsuda Y."/>
            <person name="Mondo S."/>
            <person name="Lyhne E.K."/>
            <person name="Kogle M.E."/>
            <person name="Clum A."/>
            <person name="Lipzen A."/>
            <person name="Salamov A."/>
            <person name="Ngan C.Y."/>
            <person name="Daum C."/>
            <person name="Chiniquy J."/>
            <person name="Barry K."/>
            <person name="LaButti K."/>
            <person name="Simmons B.A."/>
            <person name="Magnuson J.K."/>
            <person name="Mortensen U.H."/>
            <person name="Larsen T.O."/>
            <person name="Grigoriev I.V."/>
            <person name="Baker S.E."/>
            <person name="Andersen M.R."/>
            <person name="Nordberg H.P."/>
            <person name="Cantor M.N."/>
            <person name="Hua S.X."/>
        </authorList>
    </citation>
    <scope>NUCLEOTIDE SEQUENCE [LARGE SCALE GENOMIC DNA]</scope>
    <source>
        <strain evidence="2 3">CBS 102.13</strain>
    </source>
</reference>
<keyword evidence="1" id="KW-0812">Transmembrane</keyword>
<dbReference type="RefSeq" id="XP_024669505.1">
    <property type="nucleotide sequence ID" value="XM_024813723.1"/>
</dbReference>